<reference evidence="11 12" key="1">
    <citation type="journal article" date="2018" name="Mol. Biol. Evol.">
        <title>Broad Genomic Sampling Reveals a Smut Pathogenic Ancestry of the Fungal Clade Ustilaginomycotina.</title>
        <authorList>
            <person name="Kijpornyongpan T."/>
            <person name="Mondo S.J."/>
            <person name="Barry K."/>
            <person name="Sandor L."/>
            <person name="Lee J."/>
            <person name="Lipzen A."/>
            <person name="Pangilinan J."/>
            <person name="LaButti K."/>
            <person name="Hainaut M."/>
            <person name="Henrissat B."/>
            <person name="Grigoriev I.V."/>
            <person name="Spatafora J.W."/>
            <person name="Aime M.C."/>
        </authorList>
    </citation>
    <scope>NUCLEOTIDE SEQUENCE [LARGE SCALE GENOMIC DNA]</scope>
    <source>
        <strain evidence="11 12">MCA 3645</strain>
    </source>
</reference>
<evidence type="ECO:0000256" key="2">
    <source>
        <dbReference type="ARBA" id="ARBA00007878"/>
    </source>
</evidence>
<evidence type="ECO:0000313" key="12">
    <source>
        <dbReference type="Proteomes" id="UP000246740"/>
    </source>
</evidence>
<dbReference type="GO" id="GO:0005829">
    <property type="term" value="C:cytosol"/>
    <property type="evidence" value="ECO:0007669"/>
    <property type="project" value="UniProtKB-SubCell"/>
</dbReference>
<evidence type="ECO:0000259" key="10">
    <source>
        <dbReference type="Pfam" id="PF25084"/>
    </source>
</evidence>
<dbReference type="GO" id="GO:0005085">
    <property type="term" value="F:guanyl-nucleotide exchange factor activity"/>
    <property type="evidence" value="ECO:0007669"/>
    <property type="project" value="TreeGrafter"/>
</dbReference>
<dbReference type="Pfam" id="PF25084">
    <property type="entry name" value="LbH_EIF2B"/>
    <property type="match status" value="1"/>
</dbReference>
<comment type="similarity">
    <text evidence="2">Belongs to the eIF-2B gamma/epsilon subunits family.</text>
</comment>
<dbReference type="GO" id="GO:0003743">
    <property type="term" value="F:translation initiation factor activity"/>
    <property type="evidence" value="ECO:0007669"/>
    <property type="project" value="UniProtKB-KW"/>
</dbReference>
<dbReference type="STRING" id="1882483.A0A317XUP4"/>
<feature type="domain" description="EIF2B subunit epsilon/gamma LbH" evidence="10">
    <location>
        <begin position="670"/>
        <end position="758"/>
    </location>
</feature>
<evidence type="ECO:0000256" key="9">
    <source>
        <dbReference type="SAM" id="MobiDB-lite"/>
    </source>
</evidence>
<gene>
    <name evidence="11" type="ORF">BCV70DRAFT_199061</name>
</gene>
<feature type="compositionally biased region" description="Basic and acidic residues" evidence="9">
    <location>
        <begin position="494"/>
        <end position="521"/>
    </location>
</feature>
<proteinExistence type="inferred from homology"/>
<dbReference type="CDD" id="cd04652">
    <property type="entry name" value="LbH_eIF2B_gamma_C"/>
    <property type="match status" value="1"/>
</dbReference>
<sequence length="768" mass="80361">MAALASVTASASHMHPSLVQPIIFCGPGSNLYPLCSTSNGLGQLDLSHDAAPTAASAASAISSVVDLPKAMLPILNRPMIAYPLQQLLSAGLRHAIVFAPSEHHQQIASVLKSLILIPPALVQAGKKSTSASAAAAAAAAVGEASRLPNISVSVGLNSAPTQSSSASTAHPYMSANDFSVSSVQNETVMRVELLPLGPDDTMTSKRNADVNSATKKYKKLGTAGLLRWLHSVNRLDKDPLIVPLDFISQGVSLTSVVSSHVAGIPEPPALTCLMYERGAGEGTGKEREKDGPPKLFTAYNRVPSQSAPKMLEASTQTAVNMIGLSNHELLMLQDSDDISDIDSSDLHLRMSLLWSRPHIRISTSLLDSHIYLFSLSKLIGLLKSDHGLDMKSLREEVVPFIVKCGWMTGLREKAGWTAEGPCKALATGSHTPWNPQAAREDRAGGHRSSTYVDPQLLTAGSSALLALPDSLVRSSPLYTPDHSVLPSPTLRTAKARDPGRSLHANSSKDGKGSAGEHEHRAAKLAAVEIRANAIIVRLSADRKHPIDPSRSVEDIKDQQAQNGKVEQFIARANTVPTYLECNRYLLRSLAATNAASGSSAATPGIVLTSGALAHPLPNQSASAPLAPAASGLAASALAIVPAAQDAAPSTASDGSGGVNPTRSAPGQLIDSKAQVSTDSAVGDQTRIGERTAIKRSVVGRGCLIGKNVKLTGCIVMDGVQIGDNAKMENCILCQASSVDEKCNLKDCDIAAGVTVPSGTNSKNEKFDE</sequence>
<feature type="region of interest" description="Disordered" evidence="9">
    <location>
        <begin position="478"/>
        <end position="521"/>
    </location>
</feature>
<comment type="subunit">
    <text evidence="8">Component of the translation initiation factor 2B (eIF2B) complex which is a heterodecamer of two sets of five different subunits: alpha, beta, gamma, delta and epsilon. Subunits alpha, beta and delta comprise a regulatory subcomplex and subunits epsilon and gamma comprise a catalytic subcomplex. Within the complex, the hexameric regulatory complex resides at the center, with the two heterodimeric catalytic subcomplexes bound on opposite sides.</text>
</comment>
<organism evidence="11 12">
    <name type="scientific">Testicularia cyperi</name>
    <dbReference type="NCBI Taxonomy" id="1882483"/>
    <lineage>
        <taxon>Eukaryota</taxon>
        <taxon>Fungi</taxon>
        <taxon>Dikarya</taxon>
        <taxon>Basidiomycota</taxon>
        <taxon>Ustilaginomycotina</taxon>
        <taxon>Ustilaginomycetes</taxon>
        <taxon>Ustilaginales</taxon>
        <taxon>Anthracoideaceae</taxon>
        <taxon>Testicularia</taxon>
    </lineage>
</organism>
<keyword evidence="3" id="KW-0963">Cytoplasm</keyword>
<dbReference type="PANTHER" id="PTHR45989:SF1">
    <property type="entry name" value="TRANSLATION INITIATION FACTOR EIF-2B SUBUNIT GAMMA"/>
    <property type="match status" value="1"/>
</dbReference>
<evidence type="ECO:0000256" key="7">
    <source>
        <dbReference type="ARBA" id="ARBA00044229"/>
    </source>
</evidence>
<evidence type="ECO:0000256" key="1">
    <source>
        <dbReference type="ARBA" id="ARBA00004514"/>
    </source>
</evidence>
<dbReference type="InterPro" id="IPR056764">
    <property type="entry name" value="LbH_EIF2B3/5"/>
</dbReference>
<evidence type="ECO:0000313" key="11">
    <source>
        <dbReference type="EMBL" id="PWZ01628.1"/>
    </source>
</evidence>
<dbReference type="PANTHER" id="PTHR45989">
    <property type="entry name" value="TRANSLATION INITIATION FACTOR EIF-2B SUBUNIT GAMMA"/>
    <property type="match status" value="1"/>
</dbReference>
<evidence type="ECO:0000256" key="5">
    <source>
        <dbReference type="ARBA" id="ARBA00022917"/>
    </source>
</evidence>
<keyword evidence="12" id="KW-1185">Reference proteome</keyword>
<dbReference type="GO" id="GO:0005851">
    <property type="term" value="C:eukaryotic translation initiation factor 2B complex"/>
    <property type="evidence" value="ECO:0007669"/>
    <property type="project" value="TreeGrafter"/>
</dbReference>
<comment type="subcellular location">
    <subcellularLocation>
        <location evidence="1">Cytoplasm</location>
        <location evidence="1">Cytosol</location>
    </subcellularLocation>
</comment>
<protein>
    <recommendedName>
        <fullName evidence="6">Translation initiation factor eIF2B subunit gamma</fullName>
    </recommendedName>
    <alternativeName>
        <fullName evidence="7">eIF2B GDP-GTP exchange factor subunit gamma</fullName>
    </alternativeName>
</protein>
<evidence type="ECO:0000256" key="6">
    <source>
        <dbReference type="ARBA" id="ARBA00044196"/>
    </source>
</evidence>
<dbReference type="InterPro" id="IPR011004">
    <property type="entry name" value="Trimer_LpxA-like_sf"/>
</dbReference>
<evidence type="ECO:0000256" key="8">
    <source>
        <dbReference type="ARBA" id="ARBA00046432"/>
    </source>
</evidence>
<dbReference type="EMBL" id="KZ819190">
    <property type="protein sequence ID" value="PWZ01628.1"/>
    <property type="molecule type" value="Genomic_DNA"/>
</dbReference>
<dbReference type="AlphaFoldDB" id="A0A317XUP4"/>
<dbReference type="Proteomes" id="UP000246740">
    <property type="component" value="Unassembled WGS sequence"/>
</dbReference>
<evidence type="ECO:0000256" key="3">
    <source>
        <dbReference type="ARBA" id="ARBA00022490"/>
    </source>
</evidence>
<dbReference type="InParanoid" id="A0A317XUP4"/>
<dbReference type="Gene3D" id="2.160.10.10">
    <property type="entry name" value="Hexapeptide repeat proteins"/>
    <property type="match status" value="1"/>
</dbReference>
<dbReference type="SUPFAM" id="SSF51161">
    <property type="entry name" value="Trimeric LpxA-like enzymes"/>
    <property type="match status" value="1"/>
</dbReference>
<feature type="region of interest" description="Disordered" evidence="9">
    <location>
        <begin position="648"/>
        <end position="675"/>
    </location>
</feature>
<dbReference type="SUPFAM" id="SSF53448">
    <property type="entry name" value="Nucleotide-diphospho-sugar transferases"/>
    <property type="match status" value="1"/>
</dbReference>
<keyword evidence="4" id="KW-0396">Initiation factor</keyword>
<feature type="compositionally biased region" description="Polar residues" evidence="9">
    <location>
        <begin position="648"/>
        <end position="664"/>
    </location>
</feature>
<dbReference type="InterPro" id="IPR029044">
    <property type="entry name" value="Nucleotide-diphossugar_trans"/>
</dbReference>
<feature type="region of interest" description="Disordered" evidence="9">
    <location>
        <begin position="425"/>
        <end position="450"/>
    </location>
</feature>
<dbReference type="Gene3D" id="3.90.550.10">
    <property type="entry name" value="Spore Coat Polysaccharide Biosynthesis Protein SpsA, Chain A"/>
    <property type="match status" value="1"/>
</dbReference>
<dbReference type="InterPro" id="IPR051960">
    <property type="entry name" value="eIF2B_gamma"/>
</dbReference>
<accession>A0A317XUP4</accession>
<dbReference type="GO" id="GO:0002183">
    <property type="term" value="P:cytoplasmic translational initiation"/>
    <property type="evidence" value="ECO:0007669"/>
    <property type="project" value="TreeGrafter"/>
</dbReference>
<dbReference type="OrthoDB" id="1733332at2759"/>
<evidence type="ECO:0000256" key="4">
    <source>
        <dbReference type="ARBA" id="ARBA00022540"/>
    </source>
</evidence>
<keyword evidence="5" id="KW-0648">Protein biosynthesis</keyword>
<name>A0A317XUP4_9BASI</name>